<evidence type="ECO:0000256" key="5">
    <source>
        <dbReference type="ARBA" id="ARBA00023315"/>
    </source>
</evidence>
<dbReference type="InterPro" id="IPR003447">
    <property type="entry name" value="FEMABX"/>
</dbReference>
<evidence type="ECO:0000256" key="6">
    <source>
        <dbReference type="ARBA" id="ARBA00023316"/>
    </source>
</evidence>
<keyword evidence="2" id="KW-0808">Transferase</keyword>
<dbReference type="PROSITE" id="PS51191">
    <property type="entry name" value="FEMABX"/>
    <property type="match status" value="1"/>
</dbReference>
<feature type="domain" description="BioF2-like acetyltransferase" evidence="7">
    <location>
        <begin position="160"/>
        <end position="290"/>
    </location>
</feature>
<evidence type="ECO:0000256" key="4">
    <source>
        <dbReference type="ARBA" id="ARBA00022984"/>
    </source>
</evidence>
<dbReference type="Proteomes" id="UP000178797">
    <property type="component" value="Unassembled WGS sequence"/>
</dbReference>
<organism evidence="8 9">
    <name type="scientific">Candidatus Schekmanbacteria bacterium RBG_16_38_10</name>
    <dbReference type="NCBI Taxonomy" id="1817879"/>
    <lineage>
        <taxon>Bacteria</taxon>
        <taxon>Candidatus Schekmaniibacteriota</taxon>
    </lineage>
</organism>
<dbReference type="GO" id="GO:0016755">
    <property type="term" value="F:aminoacyltransferase activity"/>
    <property type="evidence" value="ECO:0007669"/>
    <property type="project" value="InterPro"/>
</dbReference>
<name>A0A1F7S3G4_9BACT</name>
<evidence type="ECO:0000313" key="8">
    <source>
        <dbReference type="EMBL" id="OGL47794.1"/>
    </source>
</evidence>
<dbReference type="GO" id="GO:0071555">
    <property type="term" value="P:cell wall organization"/>
    <property type="evidence" value="ECO:0007669"/>
    <property type="project" value="UniProtKB-KW"/>
</dbReference>
<evidence type="ECO:0000256" key="3">
    <source>
        <dbReference type="ARBA" id="ARBA00022960"/>
    </source>
</evidence>
<dbReference type="Gene3D" id="3.40.630.30">
    <property type="match status" value="2"/>
</dbReference>
<dbReference type="AlphaFoldDB" id="A0A1F7S3G4"/>
<evidence type="ECO:0000259" key="7">
    <source>
        <dbReference type="Pfam" id="PF13480"/>
    </source>
</evidence>
<evidence type="ECO:0000313" key="9">
    <source>
        <dbReference type="Proteomes" id="UP000178797"/>
    </source>
</evidence>
<dbReference type="EMBL" id="MGDE01000012">
    <property type="protein sequence ID" value="OGL47794.1"/>
    <property type="molecule type" value="Genomic_DNA"/>
</dbReference>
<protein>
    <recommendedName>
        <fullName evidence="7">BioF2-like acetyltransferase domain-containing protein</fullName>
    </recommendedName>
</protein>
<dbReference type="Pfam" id="PF13480">
    <property type="entry name" value="Acetyltransf_6"/>
    <property type="match status" value="1"/>
</dbReference>
<evidence type="ECO:0000256" key="2">
    <source>
        <dbReference type="ARBA" id="ARBA00022679"/>
    </source>
</evidence>
<dbReference type="GO" id="GO:0008360">
    <property type="term" value="P:regulation of cell shape"/>
    <property type="evidence" value="ECO:0007669"/>
    <property type="project" value="UniProtKB-KW"/>
</dbReference>
<keyword evidence="3" id="KW-0133">Cell shape</keyword>
<evidence type="ECO:0000256" key="1">
    <source>
        <dbReference type="ARBA" id="ARBA00009943"/>
    </source>
</evidence>
<dbReference type="PANTHER" id="PTHR36174">
    <property type="entry name" value="LIPID II:GLYCINE GLYCYLTRANSFERASE"/>
    <property type="match status" value="1"/>
</dbReference>
<accession>A0A1F7S3G4</accession>
<dbReference type="InterPro" id="IPR050644">
    <property type="entry name" value="PG_Glycine_Bridge_Synth"/>
</dbReference>
<keyword evidence="5" id="KW-0012">Acyltransferase</keyword>
<dbReference type="SUPFAM" id="SSF55729">
    <property type="entry name" value="Acyl-CoA N-acyltransferases (Nat)"/>
    <property type="match status" value="2"/>
</dbReference>
<reference evidence="8 9" key="1">
    <citation type="journal article" date="2016" name="Nat. Commun.">
        <title>Thousands of microbial genomes shed light on interconnected biogeochemical processes in an aquifer system.</title>
        <authorList>
            <person name="Anantharaman K."/>
            <person name="Brown C.T."/>
            <person name="Hug L.A."/>
            <person name="Sharon I."/>
            <person name="Castelle C.J."/>
            <person name="Probst A.J."/>
            <person name="Thomas B.C."/>
            <person name="Singh A."/>
            <person name="Wilkins M.J."/>
            <person name="Karaoz U."/>
            <person name="Brodie E.L."/>
            <person name="Williams K.H."/>
            <person name="Hubbard S.S."/>
            <person name="Banfield J.F."/>
        </authorList>
    </citation>
    <scope>NUCLEOTIDE SEQUENCE [LARGE SCALE GENOMIC DNA]</scope>
</reference>
<gene>
    <name evidence="8" type="ORF">A2W05_11360</name>
</gene>
<dbReference type="PANTHER" id="PTHR36174:SF1">
    <property type="entry name" value="LIPID II:GLYCINE GLYCYLTRANSFERASE"/>
    <property type="match status" value="1"/>
</dbReference>
<dbReference type="InterPro" id="IPR016181">
    <property type="entry name" value="Acyl_CoA_acyltransferase"/>
</dbReference>
<proteinExistence type="inferred from homology"/>
<comment type="caution">
    <text evidence="8">The sequence shown here is derived from an EMBL/GenBank/DDBJ whole genome shotgun (WGS) entry which is preliminary data.</text>
</comment>
<keyword evidence="4" id="KW-0573">Peptidoglycan synthesis</keyword>
<keyword evidence="6" id="KW-0961">Cell wall biogenesis/degradation</keyword>
<comment type="similarity">
    <text evidence="1">Belongs to the FemABX family.</text>
</comment>
<sequence length="357" mass="41569">MSDVNQLKVINPLDYPEWDKLVLSTKDYSFFHSSAWAKVLYESYGYRPLYFTFIDDGKLLALFPFMEIKSILTGKRAVSLPFTDYCEPILSPLLEKEGEVFENPLSMILNALISYGKKSTWKSLELRFGVFPLQQISPSCTYYGHTLDISGKEDEIFSTFRHSTKRNIKKAIKECVKVRILNSLDSISEFYRLNCITRKEHGLPPQPYVFFEKIYEHVLSKNKGFVVLASQDNTNIAGAVYFHFGEKVIYKYGASDRNYQHLRANNLVMWEAIKWYSQNGYKRLCFGRTEPDNNGLLQFKRGWGTDERILNYYKYDIKSETFVSETSHMYGVHNKVFHNMPIPLLRITGSVLYKHIG</sequence>
<dbReference type="GO" id="GO:0009252">
    <property type="term" value="P:peptidoglycan biosynthetic process"/>
    <property type="evidence" value="ECO:0007669"/>
    <property type="project" value="UniProtKB-KW"/>
</dbReference>
<dbReference type="InterPro" id="IPR038740">
    <property type="entry name" value="BioF2-like_GNAT_dom"/>
</dbReference>